<evidence type="ECO:0000313" key="2">
    <source>
        <dbReference type="Proteomes" id="UP000000420"/>
    </source>
</evidence>
<gene>
    <name evidence="1" type="ordered locus">XC_0099</name>
</gene>
<reference evidence="1 2" key="1">
    <citation type="journal article" date="2005" name="Genome Res.">
        <title>Comparative and functional genomic analyses of the pathogenicity of phytopathogen Xanthomonas campestris pv. campestris.</title>
        <authorList>
            <person name="Qian W."/>
            <person name="Jia Y."/>
            <person name="Ren S.X."/>
            <person name="He Y.Q."/>
            <person name="Feng J.X."/>
            <person name="Lu L.F."/>
            <person name="Sun Q."/>
            <person name="Ying G."/>
            <person name="Tang D.J."/>
            <person name="Tang H."/>
            <person name="Wu W."/>
            <person name="Hao P."/>
            <person name="Wang L."/>
            <person name="Jiang B.L."/>
            <person name="Zeng S."/>
            <person name="Gu W.Y."/>
            <person name="Lu G."/>
            <person name="Rong L."/>
            <person name="Tian Y."/>
            <person name="Yao Z."/>
            <person name="Fu G."/>
            <person name="Chen B."/>
            <person name="Fang R."/>
            <person name="Qiang B."/>
            <person name="Chen Z."/>
            <person name="Zhao G.P."/>
            <person name="Tang J.L."/>
            <person name="He C."/>
        </authorList>
    </citation>
    <scope>NUCLEOTIDE SEQUENCE [LARGE SCALE GENOMIC DNA]</scope>
    <source>
        <strain evidence="1 2">8004</strain>
    </source>
</reference>
<dbReference type="Proteomes" id="UP000000420">
    <property type="component" value="Chromosome"/>
</dbReference>
<organism evidence="1 2">
    <name type="scientific">Xanthomonas campestris pv. campestris (strain 8004)</name>
    <dbReference type="NCBI Taxonomy" id="314565"/>
    <lineage>
        <taxon>Bacteria</taxon>
        <taxon>Pseudomonadati</taxon>
        <taxon>Pseudomonadota</taxon>
        <taxon>Gammaproteobacteria</taxon>
        <taxon>Lysobacterales</taxon>
        <taxon>Lysobacteraceae</taxon>
        <taxon>Xanthomonas</taxon>
    </lineage>
</organism>
<evidence type="ECO:0000313" key="1">
    <source>
        <dbReference type="EMBL" id="AAY47190.1"/>
    </source>
</evidence>
<proteinExistence type="predicted"/>
<accession>A0A0H2X2F9</accession>
<dbReference type="HOGENOM" id="CLU_3359205_0_0_6"/>
<sequence>MRDEEPGALTPPGFFVGDARCDRRAKMQSAQPVIEI</sequence>
<protein>
    <submittedName>
        <fullName evidence="1">Uncharacterized protein</fullName>
    </submittedName>
</protein>
<dbReference type="EMBL" id="CP000050">
    <property type="protein sequence ID" value="AAY47190.1"/>
    <property type="molecule type" value="Genomic_DNA"/>
</dbReference>
<name>A0A0H2X2F9_XANC8</name>
<dbReference type="AlphaFoldDB" id="A0A0H2X2F9"/>
<dbReference type="KEGG" id="xcb:XC_0099"/>